<dbReference type="PANTHER" id="PTHR19848">
    <property type="entry name" value="WD40 REPEAT PROTEIN"/>
    <property type="match status" value="1"/>
</dbReference>
<feature type="repeat" description="WD" evidence="3">
    <location>
        <begin position="596"/>
        <end position="637"/>
    </location>
</feature>
<dbReference type="InterPro" id="IPR015943">
    <property type="entry name" value="WD40/YVTN_repeat-like_dom_sf"/>
</dbReference>
<keyword evidence="1 3" id="KW-0853">WD repeat</keyword>
<evidence type="ECO:0000313" key="7">
    <source>
        <dbReference type="Proteomes" id="UP000309215"/>
    </source>
</evidence>
<feature type="repeat" description="WD" evidence="3">
    <location>
        <begin position="961"/>
        <end position="986"/>
    </location>
</feature>
<dbReference type="InterPro" id="IPR056828">
    <property type="entry name" value="Beta-prop_TEP1_C"/>
</dbReference>
<dbReference type="GO" id="GO:0016887">
    <property type="term" value="F:ATP hydrolysis activity"/>
    <property type="evidence" value="ECO:0007669"/>
    <property type="project" value="InterPro"/>
</dbReference>
<organism evidence="6 7">
    <name type="scientific">Polyangium fumosum</name>
    <dbReference type="NCBI Taxonomy" id="889272"/>
    <lineage>
        <taxon>Bacteria</taxon>
        <taxon>Pseudomonadati</taxon>
        <taxon>Myxococcota</taxon>
        <taxon>Polyangia</taxon>
        <taxon>Polyangiales</taxon>
        <taxon>Polyangiaceae</taxon>
        <taxon>Polyangium</taxon>
    </lineage>
</organism>
<sequence length="1110" mass="116212">MPRRPPGSTIGVQVHDAMLCESFVQCLHIQRFCFAALDGGAGPGHDDGDAGAFPCPRCERMPIRSFAPVPFLVRRPLGPAFVGRTRELELLHAVLQGEERAIGVCGRSGVGKTALAFAYANRYQHAYPGGVYGVDAPSGCDEGFAALATAIGLRAEGPPSDRRRLLVQAFAKHLRLRPDALLVIDGVPDPGALSARVLGFDPAELACRVLFTMRAPPGNLVLPTFDLGPLAEEAPVELLLSGVAMRDAEEVGAARRVCGALARDPLLMSIAAGWTARRPDRSAGELARRLAGADVAEARAAVLKLGWDDVPEGEARRLLALLSMSKGEALVPAARLGWLTGRRAEPTRAALRALAATNLVDVDEAGQARLWPDVRAFVEGALDPVFRNELRAQAAAHLERALGDLGNIEREVAERGLTAVLADVRASSTCAAGVRGVASMRSALELEANALVGWDVPREPAFFLQQLRARAEELEGAEFAEAFDGALAARRSPWIRVRARTSRRGEASVRVLEGHAAKVNAVAVTRDGRLALSASDDRTVRVWDLDAGQALVVLTGHVSAVRAVVVSADGRTAASGAADGSLFVWDLATARVTRHLRGHTGGVHAVALAEDAGRVVSASEDGTVRVWSLSTGELVRTLHGHVGGVQGVAVTADGRSCVSAGGDDAALWLWEVEAGRVGKALDAPGAPRSAVAMKTEGRVLVAASHEDAVLCWAPLEDSPPELLAGHADGVTSVAMTPDGRFLASGSWDHTVRVWDLDARIPRGVLYGHAEGVQAVALTPDGRTVVSGGEDRTVRAWDLAANEAPGVSEGHHERVSALAATPDGSFVVSASFDDTLRIWDARQGALHAVLEGHALWVHGVAVTPDGRRVISASVDGSLRVWDVATGQLTWVISYLPGRGPGTMSLGREGVPSCAPLLVDARGTRVITKSQSGAFGAWDLTEGQRVRTYGTGSGEPLCGALVGNRLATGGADGQVVLWDVDAGAQVGELVGHEAAVRAVGISADGGFLVSASEDHTIRVWDLGAGRVVRVLAGHRAPVGALAWLGDARHLVSASEDRTIRVWDLATGACVARLVVRAPVEALVAGPGARSIVAGDRAGHVLFLELEAMVGSC</sequence>
<keyword evidence="7" id="KW-1185">Reference proteome</keyword>
<feature type="domain" description="TEP-1 C-terminal beta-propeller" evidence="5">
    <location>
        <begin position="1047"/>
        <end position="1102"/>
    </location>
</feature>
<dbReference type="InterPro" id="IPR049945">
    <property type="entry name" value="AAA_22"/>
</dbReference>
<dbReference type="Gene3D" id="2.130.10.10">
    <property type="entry name" value="YVTN repeat-like/Quinoprotein amine dehydrogenase"/>
    <property type="match status" value="3"/>
</dbReference>
<evidence type="ECO:0000256" key="1">
    <source>
        <dbReference type="ARBA" id="ARBA00022574"/>
    </source>
</evidence>
<name>A0A4U1IIH0_9BACT</name>
<feature type="repeat" description="WD" evidence="3">
    <location>
        <begin position="638"/>
        <end position="680"/>
    </location>
</feature>
<dbReference type="AlphaFoldDB" id="A0A4U1IIH0"/>
<dbReference type="InterPro" id="IPR001680">
    <property type="entry name" value="WD40_rpt"/>
</dbReference>
<dbReference type="InterPro" id="IPR027417">
    <property type="entry name" value="P-loop_NTPase"/>
</dbReference>
<evidence type="ECO:0000313" key="6">
    <source>
        <dbReference type="EMBL" id="TKC93654.1"/>
    </source>
</evidence>
<feature type="repeat" description="WD" evidence="3">
    <location>
        <begin position="1029"/>
        <end position="1070"/>
    </location>
</feature>
<dbReference type="SUPFAM" id="SSF52540">
    <property type="entry name" value="P-loop containing nucleoside triphosphate hydrolases"/>
    <property type="match status" value="1"/>
</dbReference>
<dbReference type="Gene3D" id="3.40.50.300">
    <property type="entry name" value="P-loop containing nucleotide triphosphate hydrolases"/>
    <property type="match status" value="1"/>
</dbReference>
<evidence type="ECO:0000259" key="4">
    <source>
        <dbReference type="Pfam" id="PF13401"/>
    </source>
</evidence>
<evidence type="ECO:0000256" key="2">
    <source>
        <dbReference type="ARBA" id="ARBA00022737"/>
    </source>
</evidence>
<dbReference type="SMART" id="SM00320">
    <property type="entry name" value="WD40"/>
    <property type="match status" value="11"/>
</dbReference>
<keyword evidence="2" id="KW-0677">Repeat</keyword>
<evidence type="ECO:0000259" key="5">
    <source>
        <dbReference type="Pfam" id="PF25048"/>
    </source>
</evidence>
<feature type="repeat" description="WD" evidence="3">
    <location>
        <begin position="723"/>
        <end position="757"/>
    </location>
</feature>
<protein>
    <submittedName>
        <fullName evidence="6">Uncharacterized protein</fullName>
    </submittedName>
</protein>
<dbReference type="SMART" id="SM00564">
    <property type="entry name" value="PQQ"/>
    <property type="match status" value="3"/>
</dbReference>
<proteinExistence type="predicted"/>
<dbReference type="Proteomes" id="UP000309215">
    <property type="component" value="Unassembled WGS sequence"/>
</dbReference>
<dbReference type="EMBL" id="SSMQ01000119">
    <property type="protein sequence ID" value="TKC93654.1"/>
    <property type="molecule type" value="Genomic_DNA"/>
</dbReference>
<dbReference type="InterPro" id="IPR011047">
    <property type="entry name" value="Quinoprotein_ADH-like_sf"/>
</dbReference>
<dbReference type="Pfam" id="PF13401">
    <property type="entry name" value="AAA_22"/>
    <property type="match status" value="1"/>
</dbReference>
<dbReference type="Pfam" id="PF00400">
    <property type="entry name" value="WD40"/>
    <property type="match status" value="9"/>
</dbReference>
<dbReference type="SUPFAM" id="SSF50998">
    <property type="entry name" value="Quinoprotein alcohol dehydrogenase-like"/>
    <property type="match status" value="2"/>
</dbReference>
<feature type="domain" description="ORC1/DEAH AAA+ ATPase" evidence="4">
    <location>
        <begin position="99"/>
        <end position="186"/>
    </location>
</feature>
<dbReference type="PROSITE" id="PS00678">
    <property type="entry name" value="WD_REPEATS_1"/>
    <property type="match status" value="9"/>
</dbReference>
<accession>A0A4U1IIH0</accession>
<feature type="repeat" description="WD" evidence="3">
    <location>
        <begin position="807"/>
        <end position="848"/>
    </location>
</feature>
<dbReference type="InterPro" id="IPR020472">
    <property type="entry name" value="WD40_PAC1"/>
</dbReference>
<comment type="caution">
    <text evidence="6">The sequence shown here is derived from an EMBL/GenBank/DDBJ whole genome shotgun (WGS) entry which is preliminary data.</text>
</comment>
<dbReference type="Pfam" id="PF25048">
    <property type="entry name" value="Beta-prop_TEP1_C"/>
    <property type="match status" value="1"/>
</dbReference>
<dbReference type="CDD" id="cd00200">
    <property type="entry name" value="WD40"/>
    <property type="match status" value="1"/>
</dbReference>
<dbReference type="PROSITE" id="PS50294">
    <property type="entry name" value="WD_REPEATS_REGION"/>
    <property type="match status" value="9"/>
</dbReference>
<feature type="repeat" description="WD" evidence="3">
    <location>
        <begin position="554"/>
        <end position="595"/>
    </location>
</feature>
<dbReference type="PROSITE" id="PS50082">
    <property type="entry name" value="WD_REPEATS_2"/>
    <property type="match status" value="11"/>
</dbReference>
<dbReference type="InterPro" id="IPR019775">
    <property type="entry name" value="WD40_repeat_CS"/>
</dbReference>
<dbReference type="OrthoDB" id="9765809at2"/>
<dbReference type="PANTHER" id="PTHR19848:SF8">
    <property type="entry name" value="F-BOX AND WD REPEAT DOMAIN CONTAINING 7"/>
    <property type="match status" value="1"/>
</dbReference>
<dbReference type="PRINTS" id="PR00320">
    <property type="entry name" value="GPROTEINBRPT"/>
</dbReference>
<feature type="repeat" description="WD" evidence="3">
    <location>
        <begin position="765"/>
        <end position="806"/>
    </location>
</feature>
<feature type="repeat" description="WD" evidence="3">
    <location>
        <begin position="849"/>
        <end position="890"/>
    </location>
</feature>
<gene>
    <name evidence="6" type="ORF">E8A74_49275</name>
</gene>
<dbReference type="InterPro" id="IPR018391">
    <property type="entry name" value="PQQ_b-propeller_rpt"/>
</dbReference>
<reference evidence="6 7" key="1">
    <citation type="submission" date="2019-04" db="EMBL/GenBank/DDBJ databases">
        <authorList>
            <person name="Li Y."/>
            <person name="Wang J."/>
        </authorList>
    </citation>
    <scope>NUCLEOTIDE SEQUENCE [LARGE SCALE GENOMIC DNA]</scope>
    <source>
        <strain evidence="6 7">DSM 14668</strain>
    </source>
</reference>
<feature type="repeat" description="WD" evidence="3">
    <location>
        <begin position="987"/>
        <end position="1028"/>
    </location>
</feature>
<feature type="repeat" description="WD" evidence="3">
    <location>
        <begin position="512"/>
        <end position="553"/>
    </location>
</feature>
<evidence type="ECO:0000256" key="3">
    <source>
        <dbReference type="PROSITE-ProRule" id="PRU00221"/>
    </source>
</evidence>